<dbReference type="GO" id="GO:0043565">
    <property type="term" value="F:sequence-specific DNA binding"/>
    <property type="evidence" value="ECO:0007669"/>
    <property type="project" value="InterPro"/>
</dbReference>
<dbReference type="RefSeq" id="WP_076322033.1">
    <property type="nucleotide sequence ID" value="NZ_JBCMXI010000001.1"/>
</dbReference>
<accession>A0A1R1B6R2</accession>
<dbReference type="PANTHER" id="PTHR43280:SF28">
    <property type="entry name" value="HTH-TYPE TRANSCRIPTIONAL ACTIVATOR RHAS"/>
    <property type="match status" value="1"/>
</dbReference>
<dbReference type="AlphaFoldDB" id="A0A1R1B6R2"/>
<name>A0A1R1B6R2_PAELA</name>
<dbReference type="CDD" id="cd02208">
    <property type="entry name" value="cupin_RmlC-like"/>
    <property type="match status" value="1"/>
</dbReference>
<keyword evidence="2" id="KW-0238">DNA-binding</keyword>
<dbReference type="Pfam" id="PF02311">
    <property type="entry name" value="AraC_binding"/>
    <property type="match status" value="1"/>
</dbReference>
<gene>
    <name evidence="5" type="ORF">BK123_09095</name>
</gene>
<evidence type="ECO:0000313" key="6">
    <source>
        <dbReference type="Proteomes" id="UP000187074"/>
    </source>
</evidence>
<evidence type="ECO:0000256" key="1">
    <source>
        <dbReference type="ARBA" id="ARBA00023015"/>
    </source>
</evidence>
<dbReference type="PROSITE" id="PS00041">
    <property type="entry name" value="HTH_ARAC_FAMILY_1"/>
    <property type="match status" value="1"/>
</dbReference>
<proteinExistence type="predicted"/>
<evidence type="ECO:0000256" key="2">
    <source>
        <dbReference type="ARBA" id="ARBA00023125"/>
    </source>
</evidence>
<dbReference type="SMART" id="SM00342">
    <property type="entry name" value="HTH_ARAC"/>
    <property type="match status" value="1"/>
</dbReference>
<dbReference type="InterPro" id="IPR020449">
    <property type="entry name" value="Tscrpt_reg_AraC-type_HTH"/>
</dbReference>
<dbReference type="Gene3D" id="2.60.120.10">
    <property type="entry name" value="Jelly Rolls"/>
    <property type="match status" value="1"/>
</dbReference>
<keyword evidence="1" id="KW-0805">Transcription regulation</keyword>
<comment type="caution">
    <text evidence="5">The sequence shown here is derived from an EMBL/GenBank/DDBJ whole genome shotgun (WGS) entry which is preliminary data.</text>
</comment>
<dbReference type="SUPFAM" id="SSF51215">
    <property type="entry name" value="Regulatory protein AraC"/>
    <property type="match status" value="1"/>
</dbReference>
<dbReference type="SUPFAM" id="SSF46689">
    <property type="entry name" value="Homeodomain-like"/>
    <property type="match status" value="2"/>
</dbReference>
<dbReference type="GO" id="GO:0003700">
    <property type="term" value="F:DNA-binding transcription factor activity"/>
    <property type="evidence" value="ECO:0007669"/>
    <property type="project" value="InterPro"/>
</dbReference>
<organism evidence="5 6">
    <name type="scientific">Paenibacillus lautus</name>
    <name type="common">Bacillus lautus</name>
    <dbReference type="NCBI Taxonomy" id="1401"/>
    <lineage>
        <taxon>Bacteria</taxon>
        <taxon>Bacillati</taxon>
        <taxon>Bacillota</taxon>
        <taxon>Bacilli</taxon>
        <taxon>Bacillales</taxon>
        <taxon>Paenibacillaceae</taxon>
        <taxon>Paenibacillus</taxon>
    </lineage>
</organism>
<dbReference type="InterPro" id="IPR003313">
    <property type="entry name" value="AraC-bd"/>
</dbReference>
<sequence>MDIAFRFPNMIHTLQVTGCLFDSHPPGWSYPRHHHHLFELLYCLEGEVLQEIHRESFTLRQGEWLLIKSGVPHQTSNLASGPYGYFNVHFDLDDQEIRSLLSAAPYRHIRQQESEHSNLNAYVQELEGIVRRSQPAAHSLHPENPRAEYNLTFEDRLLLQSYTLLIIHDVLSLLKVQDEVKLPSSTQAAAGSHKPSSLHAADAAHAIEEKLSSGLTEEISVAAVSKELNLSRSQCSKLFRQVYGISPRQYISRQKLTLAKELLVTTHLPMTAIADKLGFRSASHFSRQFRRWTGQSPTEYRPRH</sequence>
<dbReference type="InterPro" id="IPR018060">
    <property type="entry name" value="HTH_AraC"/>
</dbReference>
<dbReference type="PROSITE" id="PS01124">
    <property type="entry name" value="HTH_ARAC_FAMILY_2"/>
    <property type="match status" value="1"/>
</dbReference>
<dbReference type="EMBL" id="MRTF01000002">
    <property type="protein sequence ID" value="OME95219.1"/>
    <property type="molecule type" value="Genomic_DNA"/>
</dbReference>
<dbReference type="STRING" id="1401.BK123_09095"/>
<evidence type="ECO:0000313" key="5">
    <source>
        <dbReference type="EMBL" id="OME95219.1"/>
    </source>
</evidence>
<dbReference type="Pfam" id="PF12833">
    <property type="entry name" value="HTH_18"/>
    <property type="match status" value="1"/>
</dbReference>
<dbReference type="PANTHER" id="PTHR43280">
    <property type="entry name" value="ARAC-FAMILY TRANSCRIPTIONAL REGULATOR"/>
    <property type="match status" value="1"/>
</dbReference>
<dbReference type="OrthoDB" id="1975977at2"/>
<evidence type="ECO:0000256" key="3">
    <source>
        <dbReference type="ARBA" id="ARBA00023163"/>
    </source>
</evidence>
<evidence type="ECO:0000259" key="4">
    <source>
        <dbReference type="PROSITE" id="PS01124"/>
    </source>
</evidence>
<dbReference type="InterPro" id="IPR014710">
    <property type="entry name" value="RmlC-like_jellyroll"/>
</dbReference>
<protein>
    <submittedName>
        <fullName evidence="5">AraC family transcriptional regulator</fullName>
    </submittedName>
</protein>
<dbReference type="InterPro" id="IPR037923">
    <property type="entry name" value="HTH-like"/>
</dbReference>
<dbReference type="Proteomes" id="UP000187074">
    <property type="component" value="Unassembled WGS sequence"/>
</dbReference>
<dbReference type="InterPro" id="IPR009057">
    <property type="entry name" value="Homeodomain-like_sf"/>
</dbReference>
<dbReference type="InterPro" id="IPR018062">
    <property type="entry name" value="HTH_AraC-typ_CS"/>
</dbReference>
<reference evidence="5 6" key="1">
    <citation type="submission" date="2016-11" db="EMBL/GenBank/DDBJ databases">
        <title>Paenibacillus species isolates.</title>
        <authorList>
            <person name="Beno S.M."/>
        </authorList>
    </citation>
    <scope>NUCLEOTIDE SEQUENCE [LARGE SCALE GENOMIC DNA]</scope>
    <source>
        <strain evidence="5 6">FSL F4-0100</strain>
    </source>
</reference>
<keyword evidence="3" id="KW-0804">Transcription</keyword>
<dbReference type="Gene3D" id="1.10.10.60">
    <property type="entry name" value="Homeodomain-like"/>
    <property type="match status" value="2"/>
</dbReference>
<feature type="domain" description="HTH araC/xylS-type" evidence="4">
    <location>
        <begin position="205"/>
        <end position="303"/>
    </location>
</feature>
<dbReference type="PRINTS" id="PR00032">
    <property type="entry name" value="HTHARAC"/>
</dbReference>